<protein>
    <recommendedName>
        <fullName evidence="2">GP-PDE domain-containing protein</fullName>
    </recommendedName>
</protein>
<evidence type="ECO:0000259" key="2">
    <source>
        <dbReference type="PROSITE" id="PS51704"/>
    </source>
</evidence>
<dbReference type="Pfam" id="PF03009">
    <property type="entry name" value="GDPD"/>
    <property type="match status" value="1"/>
</dbReference>
<dbReference type="OrthoDB" id="5241788at2"/>
<proteinExistence type="predicted"/>
<dbReference type="Gene3D" id="3.20.20.190">
    <property type="entry name" value="Phosphatidylinositol (PI) phosphodiesterase"/>
    <property type="match status" value="1"/>
</dbReference>
<evidence type="ECO:0000256" key="1">
    <source>
        <dbReference type="SAM" id="Phobius"/>
    </source>
</evidence>
<keyword evidence="1" id="KW-1133">Transmembrane helix</keyword>
<name>A0A1R1LBH3_9MICC</name>
<dbReference type="SUPFAM" id="SSF51695">
    <property type="entry name" value="PLC-like phosphodiesterases"/>
    <property type="match status" value="1"/>
</dbReference>
<comment type="caution">
    <text evidence="3">The sequence shown here is derived from an EMBL/GenBank/DDBJ whole genome shotgun (WGS) entry which is preliminary data.</text>
</comment>
<dbReference type="Proteomes" id="UP000187085">
    <property type="component" value="Unassembled WGS sequence"/>
</dbReference>
<dbReference type="GO" id="GO:0006629">
    <property type="term" value="P:lipid metabolic process"/>
    <property type="evidence" value="ECO:0007669"/>
    <property type="project" value="InterPro"/>
</dbReference>
<sequence>MSSRAYLANVVDGVGRPKGLAHRGYAPDGNENSLAAVQAAVDLGCGWVETDVQASADGELFVFHDDTLDRVTGTTGRISTMTAAQVRAVRVGGDPIPTLAELLERFPDVRLNIDVKTGAGVAPLAAVIERLGAHDRVLVASFSDRRRRAVLRRLSRPVATSAGTVLTAVWVLAAAVPVLAPVARLLLHGVDCLQVPERQPLLAGRAVPVVTSRTIALAHRWGLEVHVWTVNAADDMRRLLDAGVDGIVSDRADLLAQVFTERDAWPRG</sequence>
<accession>A0A1R1LBH3</accession>
<reference evidence="3 4" key="1">
    <citation type="submission" date="2016-12" db="EMBL/GenBank/DDBJ databases">
        <title>Draft genome of Tersicoccus phoenicis 1P05MA.</title>
        <authorList>
            <person name="Nakajima Y."/>
            <person name="Yoshizawa S."/>
            <person name="Nakamura K."/>
            <person name="Ogura Y."/>
            <person name="Hayashi T."/>
            <person name="Kogure K."/>
        </authorList>
    </citation>
    <scope>NUCLEOTIDE SEQUENCE [LARGE SCALE GENOMIC DNA]</scope>
    <source>
        <strain evidence="3 4">1p05MA</strain>
    </source>
</reference>
<dbReference type="PANTHER" id="PTHR43805:SF1">
    <property type="entry name" value="GP-PDE DOMAIN-CONTAINING PROTEIN"/>
    <property type="match status" value="1"/>
</dbReference>
<dbReference type="InterPro" id="IPR017946">
    <property type="entry name" value="PLC-like_Pdiesterase_TIM-brl"/>
</dbReference>
<dbReference type="AlphaFoldDB" id="A0A1R1LBH3"/>
<feature type="domain" description="GP-PDE" evidence="2">
    <location>
        <begin position="17"/>
        <end position="259"/>
    </location>
</feature>
<feature type="transmembrane region" description="Helical" evidence="1">
    <location>
        <begin position="158"/>
        <end position="180"/>
    </location>
</feature>
<keyword evidence="1" id="KW-0472">Membrane</keyword>
<keyword evidence="1" id="KW-0812">Transmembrane</keyword>
<dbReference type="GO" id="GO:0008081">
    <property type="term" value="F:phosphoric diester hydrolase activity"/>
    <property type="evidence" value="ECO:0007669"/>
    <property type="project" value="InterPro"/>
</dbReference>
<dbReference type="InterPro" id="IPR030395">
    <property type="entry name" value="GP_PDE_dom"/>
</dbReference>
<dbReference type="PROSITE" id="PS51704">
    <property type="entry name" value="GP_PDE"/>
    <property type="match status" value="1"/>
</dbReference>
<keyword evidence="4" id="KW-1185">Reference proteome</keyword>
<organism evidence="3 4">
    <name type="scientific">Tersicoccus phoenicis</name>
    <dbReference type="NCBI Taxonomy" id="554083"/>
    <lineage>
        <taxon>Bacteria</taxon>
        <taxon>Bacillati</taxon>
        <taxon>Actinomycetota</taxon>
        <taxon>Actinomycetes</taxon>
        <taxon>Micrococcales</taxon>
        <taxon>Micrococcaceae</taxon>
        <taxon>Tersicoccus</taxon>
    </lineage>
</organism>
<evidence type="ECO:0000313" key="3">
    <source>
        <dbReference type="EMBL" id="OMH24861.1"/>
    </source>
</evidence>
<dbReference type="RefSeq" id="WP_076703691.1">
    <property type="nucleotide sequence ID" value="NZ_MRDE01000046.1"/>
</dbReference>
<dbReference type="STRING" id="554083.BKD30_07510"/>
<evidence type="ECO:0000313" key="4">
    <source>
        <dbReference type="Proteomes" id="UP000187085"/>
    </source>
</evidence>
<gene>
    <name evidence="3" type="ORF">BKD30_07510</name>
</gene>
<dbReference type="EMBL" id="MRDE01000046">
    <property type="protein sequence ID" value="OMH24861.1"/>
    <property type="molecule type" value="Genomic_DNA"/>
</dbReference>
<dbReference type="PANTHER" id="PTHR43805">
    <property type="entry name" value="GLYCEROPHOSPHORYL DIESTER PHOSPHODIESTERASE"/>
    <property type="match status" value="1"/>
</dbReference>